<evidence type="ECO:0000313" key="3">
    <source>
        <dbReference type="Proteomes" id="UP000238430"/>
    </source>
</evidence>
<dbReference type="EMBL" id="PXOT01000027">
    <property type="protein sequence ID" value="PSG87187.1"/>
    <property type="molecule type" value="Genomic_DNA"/>
</dbReference>
<dbReference type="Proteomes" id="UP000238430">
    <property type="component" value="Unassembled WGS sequence"/>
</dbReference>
<gene>
    <name evidence="2" type="ORF">C7H61_13855</name>
</gene>
<keyword evidence="3" id="KW-1185">Reference proteome</keyword>
<dbReference type="AlphaFoldDB" id="A0A2T1N6I6"/>
<feature type="transmembrane region" description="Helical" evidence="1">
    <location>
        <begin position="81"/>
        <end position="101"/>
    </location>
</feature>
<keyword evidence="1" id="KW-0472">Membrane</keyword>
<reference evidence="2 3" key="1">
    <citation type="submission" date="2018-03" db="EMBL/GenBank/DDBJ databases">
        <title>Mesoflavibacter sp. HG37 and Mesoflavibacter sp. HG96 sp.nov., two marine bacteria isolated from seawater of Western Pacific Ocean.</title>
        <authorList>
            <person name="Cheng H."/>
            <person name="Wu Y.-H."/>
            <person name="Guo L.-L."/>
            <person name="Xu X.-W."/>
        </authorList>
    </citation>
    <scope>NUCLEOTIDE SEQUENCE [LARGE SCALE GENOMIC DNA]</scope>
    <source>
        <strain evidence="2 3">KCTC 42117</strain>
    </source>
</reference>
<comment type="caution">
    <text evidence="2">The sequence shown here is derived from an EMBL/GenBank/DDBJ whole genome shotgun (WGS) entry which is preliminary data.</text>
</comment>
<proteinExistence type="predicted"/>
<feature type="transmembrane region" description="Helical" evidence="1">
    <location>
        <begin position="107"/>
        <end position="123"/>
    </location>
</feature>
<keyword evidence="1" id="KW-0812">Transmembrane</keyword>
<evidence type="ECO:0000256" key="1">
    <source>
        <dbReference type="SAM" id="Phobius"/>
    </source>
</evidence>
<feature type="transmembrane region" description="Helical" evidence="1">
    <location>
        <begin position="21"/>
        <end position="40"/>
    </location>
</feature>
<accession>A0A2T1N6I6</accession>
<feature type="transmembrane region" description="Helical" evidence="1">
    <location>
        <begin position="167"/>
        <end position="184"/>
    </location>
</feature>
<feature type="transmembrane region" description="Helical" evidence="1">
    <location>
        <begin position="247"/>
        <end position="264"/>
    </location>
</feature>
<feature type="transmembrane region" description="Helical" evidence="1">
    <location>
        <begin position="276"/>
        <end position="294"/>
    </location>
</feature>
<feature type="transmembrane region" description="Helical" evidence="1">
    <location>
        <begin position="46"/>
        <end position="69"/>
    </location>
</feature>
<organism evidence="2 3">
    <name type="scientific">Mesoflavibacter zeaxanthinifaciens subsp. sabulilitoris</name>
    <dbReference type="NCBI Taxonomy" id="1520893"/>
    <lineage>
        <taxon>Bacteria</taxon>
        <taxon>Pseudomonadati</taxon>
        <taxon>Bacteroidota</taxon>
        <taxon>Flavobacteriia</taxon>
        <taxon>Flavobacteriales</taxon>
        <taxon>Flavobacteriaceae</taxon>
        <taxon>Mesoflavibacter</taxon>
    </lineage>
</organism>
<evidence type="ECO:0000313" key="2">
    <source>
        <dbReference type="EMBL" id="PSG87187.1"/>
    </source>
</evidence>
<keyword evidence="1" id="KW-1133">Transmembrane helix</keyword>
<sequence length="331" mass="39268">MSKESSDAFTYYTVVSNTSNWFSLFGFGAGFIKFIIYPLINYFKLNFLSLFIIFSSFSFFGFLILNKLFSRLNGDDPMQIFKLNISTIILFLPGFHLWVSPMGKDSLIFYLTMVVFYRLIFYDNKKLLRLIFFLVLILFIRFYVIIYLLLGLALYHAVHLLSKLKHFLWFTSFIIISFATYYIAKVKFNFELFIFLEEKLSYISVYATRKLEMGSYIDPKTHNLPQKVFIYLFGPDIFTAQSYMQKYVAIENIILFIVILKGLFTFSFNRVFKSKIISVLFFYSLIFLIINAYYMYNLGLANRQKYMIIPALLIVIFYSYHKSQTNQSNEF</sequence>
<feature type="transmembrane region" description="Helical" evidence="1">
    <location>
        <begin position="130"/>
        <end position="155"/>
    </location>
</feature>
<protein>
    <submittedName>
        <fullName evidence="2">Uncharacterized protein</fullName>
    </submittedName>
</protein>
<name>A0A2T1N6I6_9FLAO</name>